<evidence type="ECO:0000313" key="2">
    <source>
        <dbReference type="Proteomes" id="UP001296993"/>
    </source>
</evidence>
<sequence>MKKEYMPQSAQKCIFAVSEHRNFMGLTMLPNISDRSTFGFMGAFLAQFKA</sequence>
<evidence type="ECO:0000313" key="1">
    <source>
        <dbReference type="EMBL" id="MBP2386879.1"/>
    </source>
</evidence>
<dbReference type="Proteomes" id="UP001296993">
    <property type="component" value="Unassembled WGS sequence"/>
</dbReference>
<organism evidence="1 2">
    <name type="scientific">Paeniglutamicibacter kerguelensis</name>
    <dbReference type="NCBI Taxonomy" id="254788"/>
    <lineage>
        <taxon>Bacteria</taxon>
        <taxon>Bacillati</taxon>
        <taxon>Actinomycetota</taxon>
        <taxon>Actinomycetes</taxon>
        <taxon>Micrococcales</taxon>
        <taxon>Micrococcaceae</taxon>
        <taxon>Paeniglutamicibacter</taxon>
    </lineage>
</organism>
<protein>
    <submittedName>
        <fullName evidence="1">Uncharacterized protein</fullName>
    </submittedName>
</protein>
<gene>
    <name evidence="1" type="ORF">JOF47_002390</name>
</gene>
<dbReference type="RefSeq" id="WP_209998369.1">
    <property type="nucleotide sequence ID" value="NZ_BAAAJY010000010.1"/>
</dbReference>
<keyword evidence="2" id="KW-1185">Reference proteome</keyword>
<reference evidence="1 2" key="1">
    <citation type="submission" date="2021-03" db="EMBL/GenBank/DDBJ databases">
        <title>Sequencing the genomes of 1000 actinobacteria strains.</title>
        <authorList>
            <person name="Klenk H.-P."/>
        </authorList>
    </citation>
    <scope>NUCLEOTIDE SEQUENCE [LARGE SCALE GENOMIC DNA]</scope>
    <source>
        <strain evidence="1 2">DSM 15797</strain>
    </source>
</reference>
<dbReference type="EMBL" id="JAGIOF010000001">
    <property type="protein sequence ID" value="MBP2386879.1"/>
    <property type="molecule type" value="Genomic_DNA"/>
</dbReference>
<comment type="caution">
    <text evidence="1">The sequence shown here is derived from an EMBL/GenBank/DDBJ whole genome shotgun (WGS) entry which is preliminary data.</text>
</comment>
<name>A0ABS4XEJ3_9MICC</name>
<accession>A0ABS4XEJ3</accession>
<proteinExistence type="predicted"/>